<dbReference type="PANTHER" id="PTHR43081:SF20">
    <property type="entry name" value="TWO-COMPONENT RESPONSE REGULATOR"/>
    <property type="match status" value="1"/>
</dbReference>
<keyword evidence="1" id="KW-1133">Transmembrane helix</keyword>
<dbReference type="InterPro" id="IPR050697">
    <property type="entry name" value="Adenylyl/Guanylyl_Cyclase_3/4"/>
</dbReference>
<dbReference type="PANTHER" id="PTHR43081">
    <property type="entry name" value="ADENYLATE CYCLASE, TERMINAL-DIFFERENTIATION SPECIFIC-RELATED"/>
    <property type="match status" value="1"/>
</dbReference>
<evidence type="ECO:0000256" key="1">
    <source>
        <dbReference type="SAM" id="Phobius"/>
    </source>
</evidence>
<gene>
    <name evidence="3" type="ORF">SAMN05216288_2820</name>
</gene>
<organism evidence="3 4">
    <name type="scientific">Phytopseudomonas punonensis</name>
    <dbReference type="NCBI Taxonomy" id="1220495"/>
    <lineage>
        <taxon>Bacteria</taxon>
        <taxon>Pseudomonadati</taxon>
        <taxon>Pseudomonadota</taxon>
        <taxon>Gammaproteobacteria</taxon>
        <taxon>Pseudomonadales</taxon>
        <taxon>Pseudomonadaceae</taxon>
        <taxon>Phytopseudomonas</taxon>
    </lineage>
</organism>
<proteinExistence type="predicted"/>
<dbReference type="PROSITE" id="PS50125">
    <property type="entry name" value="GUANYLATE_CYCLASE_2"/>
    <property type="match status" value="1"/>
</dbReference>
<dbReference type="STRING" id="1220495.SAMN05216288_2820"/>
<accession>A0A1M7FAT1</accession>
<dbReference type="RefSeq" id="WP_073265367.1">
    <property type="nucleotide sequence ID" value="NZ_FRBQ01000003.1"/>
</dbReference>
<dbReference type="Gene3D" id="3.30.70.1230">
    <property type="entry name" value="Nucleotide cyclase"/>
    <property type="match status" value="1"/>
</dbReference>
<dbReference type="SMART" id="SM00044">
    <property type="entry name" value="CYCc"/>
    <property type="match status" value="1"/>
</dbReference>
<evidence type="ECO:0000259" key="2">
    <source>
        <dbReference type="PROSITE" id="PS50125"/>
    </source>
</evidence>
<dbReference type="InterPro" id="IPR029787">
    <property type="entry name" value="Nucleotide_cyclase"/>
</dbReference>
<dbReference type="InterPro" id="IPR007890">
    <property type="entry name" value="CHASE2"/>
</dbReference>
<protein>
    <submittedName>
        <fullName evidence="3">Adenylate cyclase</fullName>
    </submittedName>
</protein>
<dbReference type="SUPFAM" id="SSF55073">
    <property type="entry name" value="Nucleotide cyclase"/>
    <property type="match status" value="1"/>
</dbReference>
<keyword evidence="4" id="KW-1185">Reference proteome</keyword>
<dbReference type="Pfam" id="PF05226">
    <property type="entry name" value="CHASE2"/>
    <property type="match status" value="1"/>
</dbReference>
<evidence type="ECO:0000313" key="4">
    <source>
        <dbReference type="Proteomes" id="UP000184305"/>
    </source>
</evidence>
<keyword evidence="1" id="KW-0812">Transmembrane</keyword>
<dbReference type="EMBL" id="FRBQ01000003">
    <property type="protein sequence ID" value="SHM01126.1"/>
    <property type="molecule type" value="Genomic_DNA"/>
</dbReference>
<feature type="transmembrane region" description="Helical" evidence="1">
    <location>
        <begin position="372"/>
        <end position="391"/>
    </location>
</feature>
<keyword evidence="1" id="KW-0472">Membrane</keyword>
<reference evidence="4" key="1">
    <citation type="submission" date="2016-11" db="EMBL/GenBank/DDBJ databases">
        <authorList>
            <person name="Varghese N."/>
            <person name="Submissions S."/>
        </authorList>
    </citation>
    <scope>NUCLEOTIDE SEQUENCE [LARGE SCALE GENOMIC DNA]</scope>
    <source>
        <strain evidence="4">CECT 8089</strain>
    </source>
</reference>
<dbReference type="GO" id="GO:0004016">
    <property type="term" value="F:adenylate cyclase activity"/>
    <property type="evidence" value="ECO:0007669"/>
    <property type="project" value="UniProtKB-ARBA"/>
</dbReference>
<dbReference type="SMART" id="SM01080">
    <property type="entry name" value="CHASE2"/>
    <property type="match status" value="1"/>
</dbReference>
<feature type="transmembrane region" description="Helical" evidence="1">
    <location>
        <begin position="7"/>
        <end position="27"/>
    </location>
</feature>
<feature type="domain" description="Guanylate cyclase" evidence="2">
    <location>
        <begin position="462"/>
        <end position="594"/>
    </location>
</feature>
<dbReference type="GO" id="GO:0006171">
    <property type="term" value="P:cAMP biosynthetic process"/>
    <property type="evidence" value="ECO:0007669"/>
    <property type="project" value="TreeGrafter"/>
</dbReference>
<dbReference type="GO" id="GO:0035556">
    <property type="term" value="P:intracellular signal transduction"/>
    <property type="evidence" value="ECO:0007669"/>
    <property type="project" value="InterPro"/>
</dbReference>
<feature type="transmembrane region" description="Helical" evidence="1">
    <location>
        <begin position="344"/>
        <end position="365"/>
    </location>
</feature>
<dbReference type="CDD" id="cd07302">
    <property type="entry name" value="CHD"/>
    <property type="match status" value="1"/>
</dbReference>
<evidence type="ECO:0000313" key="3">
    <source>
        <dbReference type="EMBL" id="SHM01126.1"/>
    </source>
</evidence>
<name>A0A1M7FAT1_9GAMM</name>
<dbReference type="InterPro" id="IPR001054">
    <property type="entry name" value="A/G_cyclase"/>
</dbReference>
<dbReference type="Proteomes" id="UP000184305">
    <property type="component" value="Unassembled WGS sequence"/>
</dbReference>
<dbReference type="AlphaFoldDB" id="A0A1M7FAT1"/>
<dbReference type="OrthoDB" id="9806704at2"/>
<sequence>MPKSRLISSGGGFCLAVLLGLLMVFLLDPLPVQKVRNAVFDQYQRWQPRDYQQAPVRIVDLDEESLRRIGQWPWSRTQVATMVDKLEQAGAAAIVFDVLFAEPDRTSPAQLLRNNSLPADLAAGLAALPDHDTQFAEVLKRSNTVLGFAAERSATAGGPPLSRFGMVLQGDSPLPFVPAFRGASRPLTELEKAARGIGAMTFKPDADGVVRRVPLFVSVADELRPSLVAEALRVSQRTGRYRIISSQAGVQRVDIGQLQIPTAISGELWVYFSRPQQSRSIPAWQVLDGSAPPLAGSIIMIGTSAQGLQDLRFSPLGGIIPGVEVHAQALEQVLTDTLLNRTNWALAVEVLTLLLCGLLLGVLALKLPALPSAVLMVLLVTLLNAGAWYGFVAHRLLLDLFTPSIGLLLVYGAASIVRHMAAEREQRWVHAAFSRYVSPNLVSHLVAHPERLTLGGQRQMCSFVFTDITGFTSMMERRTPEAAVSLLNDYLEQVIGIAFRHEGTLDRIVGDAVAIMFSAPIPQADHQQRALSCALEINRFAQSYVASLHEQGIEFGHTRIGVHSGDVVVGNFGGSTIFDYRALGDPVNTTSRLESLNRQIGTLLCVSEAIRESCPQVEMRPVGEVLLKGKAEAVQVFEPLEAMVMPVAGRDEPYEAAYRLLEAGDLEALAAFEHLSAQRPWDGLAAFHAKRLLAGENGARFVMTQK</sequence>
<dbReference type="Pfam" id="PF00211">
    <property type="entry name" value="Guanylate_cyc"/>
    <property type="match status" value="1"/>
</dbReference>
<feature type="transmembrane region" description="Helical" evidence="1">
    <location>
        <begin position="397"/>
        <end position="417"/>
    </location>
</feature>